<evidence type="ECO:0000313" key="2">
    <source>
        <dbReference type="Proteomes" id="UP000309231"/>
    </source>
</evidence>
<sequence length="412" mass="45254">MAVEEFRDRDDAYLKWVEGSPTGYVINVHRGRRGEAKLHSAACNWIRSRPPFTTSYIKVCSTALYDLAQWAVDHPHAVLSHCGTCQPPLPVASSHVAPRVKSTPPAPAASREKASYDWEIDGPHNGQQRVRLWADRYIPFQDLTDDQRAAREALRGGLLQLVAGSDEILFASYAGTRPSRMDIENLVLYNIDATAGGCFKSGTTHGVRFEMAHAVHGAAPSGRSYPCLYEYGLTSPESCFSHWRLGRHLASFAGADLGRFASVKRLEQVWFAIHHVQRKVAEQCRTSTERFAIRLTLTCPSAQTTVASPELVKVLFDGTVAAFQSHNDLGSVDEVAARLARITGGRGNLIKELLLERGHAVLGADRLVHLRGLGLQWNPADHLLMAAQVVCRPAPGPTWTLSGEIHAVEPAF</sequence>
<dbReference type="AlphaFoldDB" id="A0A8E4R6H2"/>
<protein>
    <submittedName>
        <fullName evidence="1">Uncharacterized protein</fullName>
    </submittedName>
</protein>
<name>A0A8E4R6H2_MYCMU</name>
<dbReference type="EMBL" id="CP062008">
    <property type="protein sequence ID" value="QPG68740.1"/>
    <property type="molecule type" value="Genomic_DNA"/>
</dbReference>
<dbReference type="KEGG" id="mmuc:C1S78_025475"/>
<accession>A0A8E4R6H2</accession>
<dbReference type="Proteomes" id="UP000309231">
    <property type="component" value="Chromosome"/>
</dbReference>
<organism evidence="1 2">
    <name type="scientific">Mycolicibacterium mucogenicum DSM 44124</name>
    <dbReference type="NCBI Taxonomy" id="1226753"/>
    <lineage>
        <taxon>Bacteria</taxon>
        <taxon>Bacillati</taxon>
        <taxon>Actinomycetota</taxon>
        <taxon>Actinomycetes</taxon>
        <taxon>Mycobacteriales</taxon>
        <taxon>Mycobacteriaceae</taxon>
        <taxon>Mycolicibacterium</taxon>
    </lineage>
</organism>
<keyword evidence="2" id="KW-1185">Reference proteome</keyword>
<reference evidence="1 2" key="2">
    <citation type="journal article" date="2019" name="Sci. Rep.">
        <title>Insight into the biology of Mycobacterium mucogenicum and Mycobacterium neoaurum clade members.</title>
        <authorList>
            <person name="Behra P.R.K."/>
            <person name="Pettersson B.M.F."/>
            <person name="Ramesh M."/>
            <person name="Dasgupta S."/>
            <person name="Kirsebom L.A."/>
        </authorList>
    </citation>
    <scope>NUCLEOTIDE SEQUENCE [LARGE SCALE GENOMIC DNA]</scope>
    <source>
        <strain evidence="1 2">DSM 44124</strain>
    </source>
</reference>
<gene>
    <name evidence="1" type="ORF">C1S78_025475</name>
</gene>
<reference evidence="1 2" key="1">
    <citation type="journal article" date="2019" name="BMC Evol. Biol.">
        <title>Comparative genomics of Mycobacterium mucogenicum and Mycobacterium neoaurum clade members emphasizing tRNA and non-coding RNA.</title>
        <authorList>
            <person name="Behra P.R.K."/>
            <person name="Pettersson B.M.F."/>
            <person name="Das S."/>
            <person name="Dasgupta S."/>
            <person name="Kirsebom L.A."/>
        </authorList>
    </citation>
    <scope>NUCLEOTIDE SEQUENCE [LARGE SCALE GENOMIC DNA]</scope>
    <source>
        <strain evidence="1 2">DSM 44124</strain>
    </source>
</reference>
<evidence type="ECO:0000313" key="1">
    <source>
        <dbReference type="EMBL" id="QPG68740.1"/>
    </source>
</evidence>
<proteinExistence type="predicted"/>
<dbReference type="RefSeq" id="WP_138158558.1">
    <property type="nucleotide sequence ID" value="NZ_ANBS01000066.1"/>
</dbReference>
<dbReference type="GeneID" id="76728309"/>